<evidence type="ECO:0000256" key="3">
    <source>
        <dbReference type="ARBA" id="ARBA00022723"/>
    </source>
</evidence>
<keyword evidence="6" id="KW-1185">Reference proteome</keyword>
<dbReference type="PANTHER" id="PTHR12549">
    <property type="entry name" value="JMJC DOMAIN-CONTAINING HISTONE DEMETHYLATION PROTEIN"/>
    <property type="match status" value="1"/>
</dbReference>
<dbReference type="InterPro" id="IPR045109">
    <property type="entry name" value="LSDs-like"/>
</dbReference>
<evidence type="ECO:0000256" key="4">
    <source>
        <dbReference type="ARBA" id="ARBA00023242"/>
    </source>
</evidence>
<sequence>MDVNVVPAPLPFWEAGQGGRIPYPPKSQGGYGGLHTLQLKILFEPDWLAKLTSDAENIAVTCQNLKEHDSMHYSICDLPDPNSSKHVRLAAHRIGGHDNHLFCPSRQSVEPEGLAHFQRHWVEGEPVIICDVLEGGSGLI</sequence>
<dbReference type="EMBL" id="OZ020102">
    <property type="protein sequence ID" value="CAK9276203.1"/>
    <property type="molecule type" value="Genomic_DNA"/>
</dbReference>
<reference evidence="5" key="1">
    <citation type="submission" date="2024-02" db="EMBL/GenBank/DDBJ databases">
        <authorList>
            <consortium name="ELIXIR-Norway"/>
            <consortium name="Elixir Norway"/>
        </authorList>
    </citation>
    <scope>NUCLEOTIDE SEQUENCE</scope>
</reference>
<evidence type="ECO:0000313" key="6">
    <source>
        <dbReference type="Proteomes" id="UP001497444"/>
    </source>
</evidence>
<evidence type="ECO:0000256" key="2">
    <source>
        <dbReference type="ARBA" id="ARBA00006801"/>
    </source>
</evidence>
<dbReference type="PANTHER" id="PTHR12549:SF38">
    <property type="entry name" value="JMJC DOMAIN-CONTAINING HISTONE DEMETHYLASE 2, ISOFORM A"/>
    <property type="match status" value="1"/>
</dbReference>
<dbReference type="Gene3D" id="2.60.120.650">
    <property type="entry name" value="Cupin"/>
    <property type="match status" value="1"/>
</dbReference>
<comment type="similarity">
    <text evidence="2">Belongs to the JARID1 histone demethylase family.</text>
</comment>
<name>A0ABP0XAQ3_9BRYO</name>
<evidence type="ECO:0000313" key="5">
    <source>
        <dbReference type="EMBL" id="CAK9276203.1"/>
    </source>
</evidence>
<keyword evidence="3" id="KW-0479">Metal-binding</keyword>
<proteinExistence type="inferred from homology"/>
<accession>A0ABP0XAQ3</accession>
<keyword evidence="4" id="KW-0539">Nucleus</keyword>
<dbReference type="Proteomes" id="UP001497444">
    <property type="component" value="Chromosome 7"/>
</dbReference>
<protein>
    <submittedName>
        <fullName evidence="5">Uncharacterized protein</fullName>
    </submittedName>
</protein>
<evidence type="ECO:0000256" key="1">
    <source>
        <dbReference type="ARBA" id="ARBA00004123"/>
    </source>
</evidence>
<comment type="subcellular location">
    <subcellularLocation>
        <location evidence="1">Nucleus</location>
    </subcellularLocation>
</comment>
<gene>
    <name evidence="5" type="ORF">CSSPJE1EN1_LOCUS21681</name>
</gene>
<organism evidence="5 6">
    <name type="scientific">Sphagnum jensenii</name>
    <dbReference type="NCBI Taxonomy" id="128206"/>
    <lineage>
        <taxon>Eukaryota</taxon>
        <taxon>Viridiplantae</taxon>
        <taxon>Streptophyta</taxon>
        <taxon>Embryophyta</taxon>
        <taxon>Bryophyta</taxon>
        <taxon>Sphagnophytina</taxon>
        <taxon>Sphagnopsida</taxon>
        <taxon>Sphagnales</taxon>
        <taxon>Sphagnaceae</taxon>
        <taxon>Sphagnum</taxon>
    </lineage>
</organism>